<evidence type="ECO:0008006" key="8">
    <source>
        <dbReference type="Google" id="ProtNLM"/>
    </source>
</evidence>
<dbReference type="Pfam" id="PF01344">
    <property type="entry name" value="Kelch_1"/>
    <property type="match status" value="1"/>
</dbReference>
<dbReference type="InterPro" id="IPR011043">
    <property type="entry name" value="Gal_Oxase/kelch_b-propeller"/>
</dbReference>
<dbReference type="EMBL" id="JAAAUY010000333">
    <property type="protein sequence ID" value="KAF9331293.1"/>
    <property type="molecule type" value="Genomic_DNA"/>
</dbReference>
<dbReference type="InterPro" id="IPR006652">
    <property type="entry name" value="Kelch_1"/>
</dbReference>
<feature type="transmembrane region" description="Helical" evidence="4">
    <location>
        <begin position="395"/>
        <end position="417"/>
    </location>
</feature>
<reference evidence="6" key="1">
    <citation type="journal article" date="2020" name="Fungal Divers.">
        <title>Resolving the Mortierellaceae phylogeny through synthesis of multi-gene phylogenetics and phylogenomics.</title>
        <authorList>
            <person name="Vandepol N."/>
            <person name="Liber J."/>
            <person name="Desiro A."/>
            <person name="Na H."/>
            <person name="Kennedy M."/>
            <person name="Barry K."/>
            <person name="Grigoriev I.V."/>
            <person name="Miller A.N."/>
            <person name="O'Donnell K."/>
            <person name="Stajich J.E."/>
            <person name="Bonito G."/>
        </authorList>
    </citation>
    <scope>NUCLEOTIDE SEQUENCE</scope>
    <source>
        <strain evidence="6">NVP1</strain>
    </source>
</reference>
<dbReference type="PANTHER" id="PTHR46093">
    <property type="entry name" value="ACYL-COA-BINDING DOMAIN-CONTAINING PROTEIN 5"/>
    <property type="match status" value="1"/>
</dbReference>
<gene>
    <name evidence="6" type="ORF">BG006_005844</name>
</gene>
<feature type="compositionally biased region" description="Polar residues" evidence="3">
    <location>
        <begin position="353"/>
        <end position="366"/>
    </location>
</feature>
<dbReference type="Proteomes" id="UP000696485">
    <property type="component" value="Unassembled WGS sequence"/>
</dbReference>
<accession>A0A9P5SMH1</accession>
<keyword evidence="4" id="KW-0812">Transmembrane</keyword>
<feature type="signal peptide" evidence="5">
    <location>
        <begin position="1"/>
        <end position="30"/>
    </location>
</feature>
<evidence type="ECO:0000256" key="1">
    <source>
        <dbReference type="ARBA" id="ARBA00022441"/>
    </source>
</evidence>
<dbReference type="AlphaFoldDB" id="A0A9P5SMH1"/>
<sequence>MTAVNHVVKLWLLLPVVLIFLVLSTEQVQAQSTFKPIPSGASASVFIEGKAFYIQAGLTTTGFTNQTFSISLSSSWDVLNPAYTKLPDGLYDSRFPNTLLKGGVSWFAISNKNFVTYNISDGKLTQRNPAIMYSNLQGLSAVLDRGTGEIIIPNGFTNGAQTTTLYITPENFSTRTDPQPAQPQPALTGLTQYSLAWSESAQKAFLFGGSTSTGFSATLYQNIASSGDGWYPMVSNVGAPSARVSPCMVPAFNGTKLILFGGSSPIGAPLSDIFIYDVAGGKWTQGADGLSGHARSSHACAVSGDALIVWGGFENIPTRSPPPNTVGVYNLTLEKWVDKYNAVPIKQIPTSVSARTSLKPTSTAGSESDFGPGSGSGNGNGPEHTPAPSGSGNNIGAIVGGSAAAVVVLAVLGFILWQRDQVKKRKTFVDVHDHQNNEGSPNYKEPTERSRDPHAGSNGQPNPQSANDARHPHVDKPQEQHGYGVEMQPAYGLQHPHTEMPEDQYQHGAEMQLEYGLRHPHSEIPQEHAPEMQPAYGVHPKFEVPQHGHGHHRQSNKGYYDFKDPVTRYNNPHGDLNARPAPRIPPRPAKVVRRPQLDISQRERELFAEMEMLQMDKGNAAAFAQATDRWSVDRSGGATYHT</sequence>
<evidence type="ECO:0000256" key="3">
    <source>
        <dbReference type="SAM" id="MobiDB-lite"/>
    </source>
</evidence>
<evidence type="ECO:0000313" key="6">
    <source>
        <dbReference type="EMBL" id="KAF9331293.1"/>
    </source>
</evidence>
<keyword evidence="7" id="KW-1185">Reference proteome</keyword>
<organism evidence="6 7">
    <name type="scientific">Podila minutissima</name>
    <dbReference type="NCBI Taxonomy" id="64525"/>
    <lineage>
        <taxon>Eukaryota</taxon>
        <taxon>Fungi</taxon>
        <taxon>Fungi incertae sedis</taxon>
        <taxon>Mucoromycota</taxon>
        <taxon>Mortierellomycotina</taxon>
        <taxon>Mortierellomycetes</taxon>
        <taxon>Mortierellales</taxon>
        <taxon>Mortierellaceae</taxon>
        <taxon>Podila</taxon>
    </lineage>
</organism>
<feature type="chain" id="PRO_5040299253" description="Galactose oxidase" evidence="5">
    <location>
        <begin position="31"/>
        <end position="642"/>
    </location>
</feature>
<evidence type="ECO:0000256" key="2">
    <source>
        <dbReference type="ARBA" id="ARBA00022737"/>
    </source>
</evidence>
<keyword evidence="4" id="KW-0472">Membrane</keyword>
<name>A0A9P5SMH1_9FUNG</name>
<evidence type="ECO:0000313" key="7">
    <source>
        <dbReference type="Proteomes" id="UP000696485"/>
    </source>
</evidence>
<evidence type="ECO:0000256" key="4">
    <source>
        <dbReference type="SAM" id="Phobius"/>
    </source>
</evidence>
<protein>
    <recommendedName>
        <fullName evidence="8">Galactose oxidase</fullName>
    </recommendedName>
</protein>
<feature type="compositionally biased region" description="Polar residues" evidence="3">
    <location>
        <begin position="457"/>
        <end position="467"/>
    </location>
</feature>
<dbReference type="InterPro" id="IPR015915">
    <property type="entry name" value="Kelch-typ_b-propeller"/>
</dbReference>
<keyword evidence="2" id="KW-0677">Repeat</keyword>
<feature type="compositionally biased region" description="Basic and acidic residues" evidence="3">
    <location>
        <begin position="445"/>
        <end position="454"/>
    </location>
</feature>
<evidence type="ECO:0000256" key="5">
    <source>
        <dbReference type="SAM" id="SignalP"/>
    </source>
</evidence>
<proteinExistence type="predicted"/>
<dbReference type="SUPFAM" id="SSF50965">
    <property type="entry name" value="Galactose oxidase, central domain"/>
    <property type="match status" value="1"/>
</dbReference>
<keyword evidence="5" id="KW-0732">Signal</keyword>
<feature type="region of interest" description="Disordered" evidence="3">
    <location>
        <begin position="430"/>
        <end position="480"/>
    </location>
</feature>
<keyword evidence="1" id="KW-0880">Kelch repeat</keyword>
<comment type="caution">
    <text evidence="6">The sequence shown here is derived from an EMBL/GenBank/DDBJ whole genome shotgun (WGS) entry which is preliminary data.</text>
</comment>
<feature type="region of interest" description="Disordered" evidence="3">
    <location>
        <begin position="353"/>
        <end position="392"/>
    </location>
</feature>
<dbReference type="Gene3D" id="2.120.10.80">
    <property type="entry name" value="Kelch-type beta propeller"/>
    <property type="match status" value="1"/>
</dbReference>
<keyword evidence="4" id="KW-1133">Transmembrane helix</keyword>
<dbReference type="PANTHER" id="PTHR46093:SF18">
    <property type="entry name" value="FIBRONECTIN TYPE-III DOMAIN-CONTAINING PROTEIN"/>
    <property type="match status" value="1"/>
</dbReference>
<feature type="compositionally biased region" description="Basic and acidic residues" evidence="3">
    <location>
        <begin position="468"/>
        <end position="479"/>
    </location>
</feature>